<name>A0AAN8XY86_SOLBU</name>
<proteinExistence type="predicted"/>
<dbReference type="EMBL" id="JBANQN010000176">
    <property type="protein sequence ID" value="KAK6771747.1"/>
    <property type="molecule type" value="Genomic_DNA"/>
</dbReference>
<comment type="caution">
    <text evidence="2">The sequence shown here is derived from an EMBL/GenBank/DDBJ whole genome shotgun (WGS) entry which is preliminary data.</text>
</comment>
<dbReference type="AlphaFoldDB" id="A0AAN8XY86"/>
<organism evidence="2 3">
    <name type="scientific">Solanum bulbocastanum</name>
    <name type="common">Wild potato</name>
    <dbReference type="NCBI Taxonomy" id="147425"/>
    <lineage>
        <taxon>Eukaryota</taxon>
        <taxon>Viridiplantae</taxon>
        <taxon>Streptophyta</taxon>
        <taxon>Embryophyta</taxon>
        <taxon>Tracheophyta</taxon>
        <taxon>Spermatophyta</taxon>
        <taxon>Magnoliopsida</taxon>
        <taxon>eudicotyledons</taxon>
        <taxon>Gunneridae</taxon>
        <taxon>Pentapetalae</taxon>
        <taxon>asterids</taxon>
        <taxon>lamiids</taxon>
        <taxon>Solanales</taxon>
        <taxon>Solanaceae</taxon>
        <taxon>Solanoideae</taxon>
        <taxon>Solaneae</taxon>
        <taxon>Solanum</taxon>
    </lineage>
</organism>
<evidence type="ECO:0000256" key="1">
    <source>
        <dbReference type="SAM" id="MobiDB-lite"/>
    </source>
</evidence>
<feature type="region of interest" description="Disordered" evidence="1">
    <location>
        <begin position="65"/>
        <end position="144"/>
    </location>
</feature>
<evidence type="ECO:0000313" key="2">
    <source>
        <dbReference type="EMBL" id="KAK6771747.1"/>
    </source>
</evidence>
<gene>
    <name evidence="2" type="ORF">RDI58_031012</name>
</gene>
<evidence type="ECO:0000313" key="3">
    <source>
        <dbReference type="Proteomes" id="UP001371456"/>
    </source>
</evidence>
<sequence length="187" mass="20115">MFHSGGNSLPLTLSNSALFWQILSNTCSNSGGALWASDLVEERVELSNGKTLSIKQVSQARQIANRFADPTTDKTPRPRARPNRAAQAASDKEADSQTEEAVATIAEVQHQEQPQAGGPAQEAAAEPVETGAKPGRANQGTQTVEQQPVIHSVNHMFFLLAKMVPLKQTKSREGTMAGISSPIRMRD</sequence>
<dbReference type="Proteomes" id="UP001371456">
    <property type="component" value="Unassembled WGS sequence"/>
</dbReference>
<accession>A0AAN8XY86</accession>
<keyword evidence="3" id="KW-1185">Reference proteome</keyword>
<feature type="compositionally biased region" description="Low complexity" evidence="1">
    <location>
        <begin position="111"/>
        <end position="127"/>
    </location>
</feature>
<protein>
    <submittedName>
        <fullName evidence="2">Uncharacterized protein</fullName>
    </submittedName>
</protein>
<reference evidence="2 3" key="1">
    <citation type="submission" date="2024-02" db="EMBL/GenBank/DDBJ databases">
        <title>de novo genome assembly of Solanum bulbocastanum strain 11H21.</title>
        <authorList>
            <person name="Hosaka A.J."/>
        </authorList>
    </citation>
    <scope>NUCLEOTIDE SEQUENCE [LARGE SCALE GENOMIC DNA]</scope>
    <source>
        <tissue evidence="2">Young leaves</tissue>
    </source>
</reference>